<gene>
    <name evidence="1" type="ORF">GJR95_26220</name>
</gene>
<dbReference type="EMBL" id="CP045997">
    <property type="protein sequence ID" value="QHV98279.1"/>
    <property type="molecule type" value="Genomic_DNA"/>
</dbReference>
<dbReference type="Proteomes" id="UP000464577">
    <property type="component" value="Chromosome"/>
</dbReference>
<sequence length="79" mass="9375">MEKETYTTDEAFEIVLSSPELWQKTGRPVEQRIKYLHKYRNQIPITADLKEKILRQAGCQIAQNTLWNEPTFTSKKYNN</sequence>
<organism evidence="1 2">
    <name type="scientific">Spirosoma endbachense</name>
    <dbReference type="NCBI Taxonomy" id="2666025"/>
    <lineage>
        <taxon>Bacteria</taxon>
        <taxon>Pseudomonadati</taxon>
        <taxon>Bacteroidota</taxon>
        <taxon>Cytophagia</taxon>
        <taxon>Cytophagales</taxon>
        <taxon>Cytophagaceae</taxon>
        <taxon>Spirosoma</taxon>
    </lineage>
</organism>
<evidence type="ECO:0000313" key="2">
    <source>
        <dbReference type="Proteomes" id="UP000464577"/>
    </source>
</evidence>
<keyword evidence="2" id="KW-1185">Reference proteome</keyword>
<evidence type="ECO:0000313" key="1">
    <source>
        <dbReference type="EMBL" id="QHV98279.1"/>
    </source>
</evidence>
<dbReference type="AlphaFoldDB" id="A0A6P1W2Q0"/>
<proteinExistence type="predicted"/>
<name>A0A6P1W2Q0_9BACT</name>
<dbReference type="RefSeq" id="WP_162388693.1">
    <property type="nucleotide sequence ID" value="NZ_CP045997.1"/>
</dbReference>
<accession>A0A6P1W2Q0</accession>
<dbReference type="KEGG" id="senf:GJR95_26220"/>
<reference evidence="1 2" key="1">
    <citation type="submission" date="2019-11" db="EMBL/GenBank/DDBJ databases">
        <title>Spirosoma endbachense sp. nov., isolated from a natural salt meadow.</title>
        <authorList>
            <person name="Rojas J."/>
            <person name="Ambika Manirajan B."/>
            <person name="Ratering S."/>
            <person name="Suarez C."/>
            <person name="Geissler-Plaum R."/>
            <person name="Schnell S."/>
        </authorList>
    </citation>
    <scope>NUCLEOTIDE SEQUENCE [LARGE SCALE GENOMIC DNA]</scope>
    <source>
        <strain evidence="1 2">I-24</strain>
    </source>
</reference>
<protein>
    <submittedName>
        <fullName evidence="1">Uncharacterized protein</fullName>
    </submittedName>
</protein>